<sequence length="38" mass="4702">MPEWQRKTLQIITKKQDYQIIKRVKSAPYWNVNQRIKA</sequence>
<dbReference type="AlphaFoldDB" id="V4HIP5"/>
<reference evidence="1 2" key="1">
    <citation type="submission" date="2013-07" db="EMBL/GenBank/DDBJ databases">
        <title>Draft genome sequence of Pseudoalteromonas luteoviolacea 2ta16.</title>
        <authorList>
            <person name="Allen E.E."/>
            <person name="Azam F."/>
            <person name="Podell S."/>
        </authorList>
    </citation>
    <scope>NUCLEOTIDE SEQUENCE [LARGE SCALE GENOMIC DNA]</scope>
    <source>
        <strain evidence="1 2">2ta16</strain>
    </source>
</reference>
<gene>
    <name evidence="1" type="ORF">PL2TA16_01784</name>
</gene>
<dbReference type="PATRIC" id="fig|1353533.3.peg.5220"/>
<proteinExistence type="predicted"/>
<accession>V4HIP5</accession>
<dbReference type="Proteomes" id="UP000017820">
    <property type="component" value="Unassembled WGS sequence"/>
</dbReference>
<dbReference type="EMBL" id="AUSV01000134">
    <property type="protein sequence ID" value="ESP90680.1"/>
    <property type="molecule type" value="Genomic_DNA"/>
</dbReference>
<organism evidence="1 2">
    <name type="scientific">Pseudoalteromonas luteoviolacea (strain 2ta16)</name>
    <dbReference type="NCBI Taxonomy" id="1353533"/>
    <lineage>
        <taxon>Bacteria</taxon>
        <taxon>Pseudomonadati</taxon>
        <taxon>Pseudomonadota</taxon>
        <taxon>Gammaproteobacteria</taxon>
        <taxon>Alteromonadales</taxon>
        <taxon>Pseudoalteromonadaceae</taxon>
        <taxon>Pseudoalteromonas</taxon>
    </lineage>
</organism>
<comment type="caution">
    <text evidence="1">The sequence shown here is derived from an EMBL/GenBank/DDBJ whole genome shotgun (WGS) entry which is preliminary data.</text>
</comment>
<name>V4HIP5_PSEL2</name>
<evidence type="ECO:0000313" key="2">
    <source>
        <dbReference type="Proteomes" id="UP000017820"/>
    </source>
</evidence>
<protein>
    <submittedName>
        <fullName evidence="1">Uncharacterized protein</fullName>
    </submittedName>
</protein>
<evidence type="ECO:0000313" key="1">
    <source>
        <dbReference type="EMBL" id="ESP90680.1"/>
    </source>
</evidence>